<dbReference type="GO" id="GO:0000160">
    <property type="term" value="P:phosphorelay signal transduction system"/>
    <property type="evidence" value="ECO:0007669"/>
    <property type="project" value="InterPro"/>
</dbReference>
<sequence>MVAMFEEACVMEKVLRGKKILVIEDEPVFCSSLADYLNSLGAIITCASNGEMALRKVETETTPELIFCDLNMPIMNGLEFIKRMTIKGETIPIIIVSATNKMMQIDNALRLGAKDILLKPISNFNEIKKIALNYLNPDLSAFEAMERKRLDQELMILQQNAAIAWRLLKQLQPPVSQIIANCRVNYRLLNTVGKPGLVFDVTTLSEKEIMFYCLDISYSKGRGWLSALLLRVAFNDLLKRMSAYKNNGIPDMQKSMSNLKRTMRDGRASESLPLLLGYYNTDNKTILLSSVGLNADVKLGGCQKQLEKGSRYDSLKIINPNQDRESRSFWQCKIWDNENQIKLMFSSPSQP</sequence>
<evidence type="ECO:0000256" key="1">
    <source>
        <dbReference type="ARBA" id="ARBA00022990"/>
    </source>
</evidence>
<evidence type="ECO:0000256" key="3">
    <source>
        <dbReference type="PROSITE-ProRule" id="PRU00169"/>
    </source>
</evidence>
<keyword evidence="1" id="KW-0007">Acetylation</keyword>
<dbReference type="STRING" id="1427518.XSR1_10154"/>
<dbReference type="Gene3D" id="3.60.40.10">
    <property type="entry name" value="PPM-type phosphatase domain"/>
    <property type="match status" value="1"/>
</dbReference>
<dbReference type="InterPro" id="IPR036457">
    <property type="entry name" value="PPM-type-like_dom_sf"/>
</dbReference>
<dbReference type="Gene3D" id="3.40.50.2300">
    <property type="match status" value="1"/>
</dbReference>
<dbReference type="PANTHER" id="PTHR43228">
    <property type="entry name" value="TWO-COMPONENT RESPONSE REGULATOR"/>
    <property type="match status" value="1"/>
</dbReference>
<name>W1ITX5_9GAMM</name>
<dbReference type="InterPro" id="IPR011006">
    <property type="entry name" value="CheY-like_superfamily"/>
</dbReference>
<dbReference type="InterPro" id="IPR001789">
    <property type="entry name" value="Sig_transdc_resp-reg_receiver"/>
</dbReference>
<dbReference type="NCBIfam" id="NF007969">
    <property type="entry name" value="PRK10693.1"/>
    <property type="match status" value="1"/>
</dbReference>
<evidence type="ECO:0000256" key="2">
    <source>
        <dbReference type="ARBA" id="ARBA00040987"/>
    </source>
</evidence>
<dbReference type="SMART" id="SM00448">
    <property type="entry name" value="REC"/>
    <property type="match status" value="1"/>
</dbReference>
<keyword evidence="3" id="KW-0597">Phosphoprotein</keyword>
<gene>
    <name evidence="5" type="primary">rssB</name>
    <name evidence="5" type="ORF">XSR1_10154</name>
</gene>
<dbReference type="EMBL" id="CBXF010000001">
    <property type="protein sequence ID" value="CDL80685.1"/>
    <property type="molecule type" value="Genomic_DNA"/>
</dbReference>
<evidence type="ECO:0000259" key="4">
    <source>
        <dbReference type="PROSITE" id="PS50110"/>
    </source>
</evidence>
<comment type="caution">
    <text evidence="5">The sequence shown here is derived from an EMBL/GenBank/DDBJ whole genome shotgun (WGS) entry which is preliminary data.</text>
</comment>
<feature type="modified residue" description="4-aspartylphosphate" evidence="3">
    <location>
        <position position="69"/>
    </location>
</feature>
<organism evidence="5 6">
    <name type="scientific">Xenorhabdus szentirmaii DSM 16338</name>
    <dbReference type="NCBI Taxonomy" id="1427518"/>
    <lineage>
        <taxon>Bacteria</taxon>
        <taxon>Pseudomonadati</taxon>
        <taxon>Pseudomonadota</taxon>
        <taxon>Gammaproteobacteria</taxon>
        <taxon>Enterobacterales</taxon>
        <taxon>Morganellaceae</taxon>
        <taxon>Xenorhabdus</taxon>
    </lineage>
</organism>
<protein>
    <recommendedName>
        <fullName evidence="2">Chemotaxis protein CheY</fullName>
    </recommendedName>
</protein>
<reference evidence="5" key="1">
    <citation type="submission" date="2013-11" db="EMBL/GenBank/DDBJ databases">
        <title>Draft genome sequence and annotation of the entomopathogenic bacteria, Xenorhabdus cabanillasi strain JM26 and Xenorhabdus szentirmai strain DSM 16338.</title>
        <authorList>
            <person name="Gualtieri M."/>
            <person name="Ogier J.C."/>
            <person name="Pages S."/>
            <person name="Givaudan A."/>
            <person name="Gaudriault S."/>
        </authorList>
    </citation>
    <scope>NUCLEOTIDE SEQUENCE [LARGE SCALE GENOMIC DNA]</scope>
    <source>
        <strain evidence="5">DSM 16338</strain>
    </source>
</reference>
<evidence type="ECO:0000313" key="6">
    <source>
        <dbReference type="Proteomes" id="UP000019202"/>
    </source>
</evidence>
<dbReference type="SUPFAM" id="SSF52172">
    <property type="entry name" value="CheY-like"/>
    <property type="match status" value="1"/>
</dbReference>
<keyword evidence="6" id="KW-1185">Reference proteome</keyword>
<proteinExistence type="predicted"/>
<dbReference type="InterPro" id="IPR052048">
    <property type="entry name" value="ST_Response_Regulator"/>
</dbReference>
<dbReference type="AlphaFoldDB" id="W1ITX5"/>
<dbReference type="Proteomes" id="UP000019202">
    <property type="component" value="Unassembled WGS sequence"/>
</dbReference>
<feature type="domain" description="Response regulatory" evidence="4">
    <location>
        <begin position="19"/>
        <end position="134"/>
    </location>
</feature>
<accession>W1ITX5</accession>
<dbReference type="PANTHER" id="PTHR43228:SF1">
    <property type="entry name" value="TWO-COMPONENT RESPONSE REGULATOR ARR22"/>
    <property type="match status" value="1"/>
</dbReference>
<dbReference type="PROSITE" id="PS50110">
    <property type="entry name" value="RESPONSE_REGULATORY"/>
    <property type="match status" value="1"/>
</dbReference>
<dbReference type="Pfam" id="PF00072">
    <property type="entry name" value="Response_reg"/>
    <property type="match status" value="1"/>
</dbReference>
<evidence type="ECO:0000313" key="5">
    <source>
        <dbReference type="EMBL" id="CDL80685.1"/>
    </source>
</evidence>